<dbReference type="InterPro" id="IPR000600">
    <property type="entry name" value="ROK"/>
</dbReference>
<sequence length="244" mass="26530">MEVLGIDFGGSGIKGAIVDTKTGELVTERHRIDTPQPATPDAVAEVMAELTEHFNWKGKVGVGVPAVVKNGVMLTAANIDNSWIGQEVNKQLSEKTGCEVECVNDADAAGIAEIHFGAGAKAKGMVFLLTVGTGIGTVIFIDKHLVPNLELGHLEFKGKTIERYSADSVRKRKDLSWEEWGKRFNNALDYYDRMFNPNLFIVGGGVSKKMDKFEEYINVDTPVVPAEMENNAGIIGAALNMVYK</sequence>
<dbReference type="STRING" id="1544798.LH29_11370"/>
<evidence type="ECO:0000313" key="1">
    <source>
        <dbReference type="EMBL" id="KJF43689.1"/>
    </source>
</evidence>
<dbReference type="Proteomes" id="UP000032544">
    <property type="component" value="Unassembled WGS sequence"/>
</dbReference>
<name>A0A0D8JAB2_9BACT</name>
<dbReference type="SUPFAM" id="SSF53067">
    <property type="entry name" value="Actin-like ATPase domain"/>
    <property type="match status" value="1"/>
</dbReference>
<dbReference type="RefSeq" id="WP_045029525.1">
    <property type="nucleotide sequence ID" value="NZ_JRHC01000002.1"/>
</dbReference>
<dbReference type="PANTHER" id="PTHR18964">
    <property type="entry name" value="ROK (REPRESSOR, ORF, KINASE) FAMILY"/>
    <property type="match status" value="1"/>
</dbReference>
<dbReference type="OrthoDB" id="9810372at2"/>
<evidence type="ECO:0000313" key="2">
    <source>
        <dbReference type="Proteomes" id="UP000032544"/>
    </source>
</evidence>
<dbReference type="Pfam" id="PF00480">
    <property type="entry name" value="ROK"/>
    <property type="match status" value="1"/>
</dbReference>
<dbReference type="CDD" id="cd24058">
    <property type="entry name" value="ASKHA_NBD_ROK_PPGK"/>
    <property type="match status" value="1"/>
</dbReference>
<dbReference type="NCBIfam" id="NF045942">
    <property type="entry name" value="PolPhglucPhase"/>
    <property type="match status" value="1"/>
</dbReference>
<comment type="caution">
    <text evidence="1">The sequence shown here is derived from an EMBL/GenBank/DDBJ whole genome shotgun (WGS) entry which is preliminary data.</text>
</comment>
<dbReference type="AlphaFoldDB" id="A0A0D8JAB2"/>
<proteinExistence type="predicted"/>
<gene>
    <name evidence="1" type="ORF">LH29_11370</name>
</gene>
<dbReference type="InterPro" id="IPR043129">
    <property type="entry name" value="ATPase_NBD"/>
</dbReference>
<dbReference type="GO" id="GO:0016301">
    <property type="term" value="F:kinase activity"/>
    <property type="evidence" value="ECO:0007669"/>
    <property type="project" value="UniProtKB-KW"/>
</dbReference>
<keyword evidence="1" id="KW-0808">Transferase</keyword>
<dbReference type="PATRIC" id="fig|1544798.3.peg.2430"/>
<dbReference type="PANTHER" id="PTHR18964:SF146">
    <property type="entry name" value="POLYPHOSPHATE GLUCOKINASE"/>
    <property type="match status" value="1"/>
</dbReference>
<keyword evidence="1" id="KW-0418">Kinase</keyword>
<protein>
    <submittedName>
        <fullName evidence="1">Polyphosphate glucokinase</fullName>
    </submittedName>
</protein>
<organism evidence="1 2">
    <name type="scientific">Draconibacterium sediminis</name>
    <dbReference type="NCBI Taxonomy" id="1544798"/>
    <lineage>
        <taxon>Bacteria</taxon>
        <taxon>Pseudomonadati</taxon>
        <taxon>Bacteroidota</taxon>
        <taxon>Bacteroidia</taxon>
        <taxon>Marinilabiliales</taxon>
        <taxon>Prolixibacteraceae</taxon>
        <taxon>Draconibacterium</taxon>
    </lineage>
</organism>
<dbReference type="Gene3D" id="3.30.420.40">
    <property type="match status" value="2"/>
</dbReference>
<dbReference type="EMBL" id="JRHC01000002">
    <property type="protein sequence ID" value="KJF43689.1"/>
    <property type="molecule type" value="Genomic_DNA"/>
</dbReference>
<accession>A0A0D8JAB2</accession>
<keyword evidence="2" id="KW-1185">Reference proteome</keyword>
<reference evidence="1 2" key="1">
    <citation type="submission" date="2014-09" db="EMBL/GenBank/DDBJ databases">
        <title>Draft Genome Sequence of Draconibacterium sp. JN14CK-3.</title>
        <authorList>
            <person name="Dong C."/>
            <person name="Lai Q."/>
            <person name="Shao Z."/>
        </authorList>
    </citation>
    <scope>NUCLEOTIDE SEQUENCE [LARGE SCALE GENOMIC DNA]</scope>
    <source>
        <strain evidence="1 2">JN14CK-3</strain>
    </source>
</reference>